<reference evidence="2" key="1">
    <citation type="submission" date="2021-06" db="EMBL/GenBank/DDBJ databases">
        <authorList>
            <person name="Kallberg Y."/>
            <person name="Tangrot J."/>
            <person name="Rosling A."/>
        </authorList>
    </citation>
    <scope>NUCLEOTIDE SEQUENCE</scope>
    <source>
        <strain evidence="2">IN212</strain>
    </source>
</reference>
<dbReference type="AlphaFoldDB" id="A0A9N9JMN8"/>
<name>A0A9N9JMN8_9GLOM</name>
<comment type="caution">
    <text evidence="2">The sequence shown here is derived from an EMBL/GenBank/DDBJ whole genome shotgun (WGS) entry which is preliminary data.</text>
</comment>
<evidence type="ECO:0000313" key="3">
    <source>
        <dbReference type="Proteomes" id="UP000789396"/>
    </source>
</evidence>
<feature type="non-terminal residue" evidence="2">
    <location>
        <position position="1"/>
    </location>
</feature>
<sequence>VKILKQYRRHVNESNQSTEKKQVPKLNNIKRDKTPELDDIGI</sequence>
<organism evidence="2 3">
    <name type="scientific">Racocetra fulgida</name>
    <dbReference type="NCBI Taxonomy" id="60492"/>
    <lineage>
        <taxon>Eukaryota</taxon>
        <taxon>Fungi</taxon>
        <taxon>Fungi incertae sedis</taxon>
        <taxon>Mucoromycota</taxon>
        <taxon>Glomeromycotina</taxon>
        <taxon>Glomeromycetes</taxon>
        <taxon>Diversisporales</taxon>
        <taxon>Gigasporaceae</taxon>
        <taxon>Racocetra</taxon>
    </lineage>
</organism>
<protein>
    <submittedName>
        <fullName evidence="2">12910_t:CDS:1</fullName>
    </submittedName>
</protein>
<feature type="region of interest" description="Disordered" evidence="1">
    <location>
        <begin position="1"/>
        <end position="42"/>
    </location>
</feature>
<gene>
    <name evidence="2" type="ORF">RFULGI_LOCUS16087</name>
</gene>
<evidence type="ECO:0000313" key="2">
    <source>
        <dbReference type="EMBL" id="CAG8784205.1"/>
    </source>
</evidence>
<dbReference type="OrthoDB" id="2431598at2759"/>
<dbReference type="EMBL" id="CAJVPZ010055227">
    <property type="protein sequence ID" value="CAG8784205.1"/>
    <property type="molecule type" value="Genomic_DNA"/>
</dbReference>
<dbReference type="Proteomes" id="UP000789396">
    <property type="component" value="Unassembled WGS sequence"/>
</dbReference>
<proteinExistence type="predicted"/>
<keyword evidence="3" id="KW-1185">Reference proteome</keyword>
<evidence type="ECO:0000256" key="1">
    <source>
        <dbReference type="SAM" id="MobiDB-lite"/>
    </source>
</evidence>
<feature type="non-terminal residue" evidence="2">
    <location>
        <position position="42"/>
    </location>
</feature>
<accession>A0A9N9JMN8</accession>